<proteinExistence type="predicted"/>
<sequence length="540" mass="59184">MHLLTKSTPKDGVKLAPPIKSLSVLSFERHADQKLWYIIKVTPQQSDAMNSSGPSNQLASPTDGTSRPTLQRKSYLIARRFDQFCSLDQQLHADFSPSILSTLRSRRSSQQFFVHSASLFSLSSSTTTTTTATATGAPATTATSTVTMATTTGPGDTINFNDLPKLKLQRKILPNKNIHQERQLELHRYCQELLRLPSQVTQSLVMLEFFGLHKADTERLVYSSLACLSASRLSYVAPSQEQHQQQQQQQQPQKLARSVPTSPTTTIVSRRTRSIVLDDDKDEGAHRLVKKAKSQPNFGTVSPTILLPPSPPPLPSLLAAYDDIDIRYSSSSILSTSSSTESLVTTPLSTPPVTTTFTHASSPYGTTGGTAHKSQHGLATRPPLTISTDRVTSIGHSVLADNDNEVYSPTDILSLPPSAMTLSHPSSSEFCLNYLKLKVVYDLDNIILLQVPRTIRLPELRAKILHKFEDTATDLPVDFKLVFNSLAPGGRKDSLLSSSAAYSTYANLDARTIIGTQDDLVEAMSKWVDLPKVSVRCVVN</sequence>
<evidence type="ECO:0000256" key="1">
    <source>
        <dbReference type="SAM" id="MobiDB-lite"/>
    </source>
</evidence>
<evidence type="ECO:0000313" key="3">
    <source>
        <dbReference type="EMBL" id="SAM00198.1"/>
    </source>
</evidence>
<dbReference type="OMA" id="PVKSATH"/>
<dbReference type="InterPro" id="IPR036871">
    <property type="entry name" value="PX_dom_sf"/>
</dbReference>
<dbReference type="EMBL" id="LT553165">
    <property type="protein sequence ID" value="SAM00198.1"/>
    <property type="molecule type" value="Genomic_DNA"/>
</dbReference>
<feature type="domain" description="PX" evidence="2">
    <location>
        <begin position="15"/>
        <end position="217"/>
    </location>
</feature>
<reference evidence="3" key="1">
    <citation type="submission" date="2016-04" db="EMBL/GenBank/DDBJ databases">
        <authorList>
            <person name="Evans L.H."/>
            <person name="Alamgir A."/>
            <person name="Owens N."/>
            <person name="Weber N.D."/>
            <person name="Virtaneva K."/>
            <person name="Barbian K."/>
            <person name="Babar A."/>
            <person name="Rosenke K."/>
        </authorList>
    </citation>
    <scope>NUCLEOTIDE SEQUENCE [LARGE SCALE GENOMIC DNA]</scope>
    <source>
        <strain evidence="3">CBS 101.48</strain>
    </source>
</reference>
<dbReference type="Gene3D" id="3.30.1520.10">
    <property type="entry name" value="Phox-like domain"/>
    <property type="match status" value="1"/>
</dbReference>
<dbReference type="Pfam" id="PF00787">
    <property type="entry name" value="PX"/>
    <property type="match status" value="1"/>
</dbReference>
<feature type="region of interest" description="Disordered" evidence="1">
    <location>
        <begin position="46"/>
        <end position="69"/>
    </location>
</feature>
<keyword evidence="4" id="KW-1185">Reference proteome</keyword>
<dbReference type="SMART" id="SM00312">
    <property type="entry name" value="PX"/>
    <property type="match status" value="1"/>
</dbReference>
<protein>
    <recommendedName>
        <fullName evidence="2">PX domain-containing protein</fullName>
    </recommendedName>
</protein>
<dbReference type="GO" id="GO:0035091">
    <property type="term" value="F:phosphatidylinositol binding"/>
    <property type="evidence" value="ECO:0007669"/>
    <property type="project" value="InterPro"/>
</dbReference>
<dbReference type="OrthoDB" id="5593994at2759"/>
<name>A0A163M0T2_ABSGL</name>
<dbReference type="InParanoid" id="A0A163M0T2"/>
<organism evidence="3">
    <name type="scientific">Absidia glauca</name>
    <name type="common">Pin mould</name>
    <dbReference type="NCBI Taxonomy" id="4829"/>
    <lineage>
        <taxon>Eukaryota</taxon>
        <taxon>Fungi</taxon>
        <taxon>Fungi incertae sedis</taxon>
        <taxon>Mucoromycota</taxon>
        <taxon>Mucoromycotina</taxon>
        <taxon>Mucoromycetes</taxon>
        <taxon>Mucorales</taxon>
        <taxon>Cunninghamellaceae</taxon>
        <taxon>Absidia</taxon>
    </lineage>
</organism>
<dbReference type="PROSITE" id="PS50195">
    <property type="entry name" value="PX"/>
    <property type="match status" value="1"/>
</dbReference>
<feature type="region of interest" description="Disordered" evidence="1">
    <location>
        <begin position="239"/>
        <end position="266"/>
    </location>
</feature>
<dbReference type="InterPro" id="IPR001683">
    <property type="entry name" value="PX_dom"/>
</dbReference>
<dbReference type="AlphaFoldDB" id="A0A163M0T2"/>
<dbReference type="SUPFAM" id="SSF64268">
    <property type="entry name" value="PX domain"/>
    <property type="match status" value="1"/>
</dbReference>
<evidence type="ECO:0000313" key="4">
    <source>
        <dbReference type="Proteomes" id="UP000078561"/>
    </source>
</evidence>
<dbReference type="Proteomes" id="UP000078561">
    <property type="component" value="Unassembled WGS sequence"/>
</dbReference>
<evidence type="ECO:0000259" key="2">
    <source>
        <dbReference type="PROSITE" id="PS50195"/>
    </source>
</evidence>
<accession>A0A163M0T2</accession>
<gene>
    <name evidence="3" type="primary">ABSGL_05875.1 scaffold 7570</name>
</gene>